<protein>
    <submittedName>
        <fullName evidence="3">Uncharacterized protein</fullName>
    </submittedName>
</protein>
<gene>
    <name evidence="3" type="ORF">AA0113_g3215</name>
</gene>
<accession>A0A4Q4SIC2</accession>
<evidence type="ECO:0000256" key="2">
    <source>
        <dbReference type="SAM" id="MobiDB-lite"/>
    </source>
</evidence>
<feature type="coiled-coil region" evidence="1">
    <location>
        <begin position="91"/>
        <end position="118"/>
    </location>
</feature>
<evidence type="ECO:0000256" key="1">
    <source>
        <dbReference type="SAM" id="Coils"/>
    </source>
</evidence>
<feature type="region of interest" description="Disordered" evidence="2">
    <location>
        <begin position="178"/>
        <end position="203"/>
    </location>
</feature>
<reference evidence="4" key="1">
    <citation type="journal article" date="2019" name="bioRxiv">
        <title>Genomics, evolutionary history and diagnostics of the Alternaria alternata species group including apple and Asian pear pathotypes.</title>
        <authorList>
            <person name="Armitage A.D."/>
            <person name="Cockerton H.M."/>
            <person name="Sreenivasaprasad S."/>
            <person name="Woodhall J.W."/>
            <person name="Lane C.R."/>
            <person name="Harrison R.J."/>
            <person name="Clarkson J.P."/>
        </authorList>
    </citation>
    <scope>NUCLEOTIDE SEQUENCE [LARGE SCALE GENOMIC DNA]</scope>
    <source>
        <strain evidence="4">RGR 97.0016</strain>
    </source>
</reference>
<keyword evidence="4" id="KW-1185">Reference proteome</keyword>
<feature type="region of interest" description="Disordered" evidence="2">
    <location>
        <begin position="389"/>
        <end position="409"/>
    </location>
</feature>
<name>A0A4Q4SIC2_9PLEO</name>
<dbReference type="EMBL" id="PEJP01000010">
    <property type="protein sequence ID" value="RYO70374.1"/>
    <property type="molecule type" value="Genomic_DNA"/>
</dbReference>
<feature type="region of interest" description="Disordered" evidence="2">
    <location>
        <begin position="669"/>
        <end position="699"/>
    </location>
</feature>
<feature type="compositionally biased region" description="Polar residues" evidence="2">
    <location>
        <begin position="511"/>
        <end position="523"/>
    </location>
</feature>
<dbReference type="AlphaFoldDB" id="A0A4Q4SIC2"/>
<sequence>MEQQHSIREGLQVPHPDQLIAHIRQQLEDTADTQIQLSSSRKQLLVKRERLRTASRVIQQKRVAAGDAEAAFMSQLRELVNTNSETLSAPLSDAYEKVEQTRNALGETEDNYREAESDLMGAEWTFMDQEDRFYQWDIHSILPEEMADSSTLPYAVMSEKSPHLSTLDPIFHPIRVPSSSQVPELLPPPPPPPPPPERSPISHQLAGLTFPTDAEQAYATMMARVSELKREFDQLRQKKASGVQWDDVHASFESDQLLEDSLADSTYRYSDVVLDISIHETIAQQFRAEEMMPELGASALKRRYPNLANSCRPAPIYSDPMQRIQPENTFMSIQDQPNVNRKIQDWSLSHLKESPVHKQLYLNTLQEYGVANSAESDWKARVTQSWDHDDLTKREEGSGTEASTANGTGYELDSCQESCATQNENCPPPVQHNQESRPRHIKHTTSISEPHILNEVLPVCPDTLSTPSTSPIPLPEYETAHDIEIDNRNKTTIPAVYVSTEQQLEADNGMKTNVSSTQESGISSGKVGDTAQRKDSAQPTDVTPHIDCEVANMHGHEVKKCRKGQRKDCAESTTGSTALGERMGQPLQHHEVGLHPTHSFGSSMRGAGHAMSDFDHNARPVWSSHRPLLDTSPAPINETQQRIPEGLVTPHTQPGLQKRRHTIGWIRNLLPRPKGNRSNSTSFIGRYRPLARSGKHSVS</sequence>
<evidence type="ECO:0000313" key="4">
    <source>
        <dbReference type="Proteomes" id="UP000293823"/>
    </source>
</evidence>
<dbReference type="OrthoDB" id="3686967at2759"/>
<feature type="region of interest" description="Disordered" evidence="2">
    <location>
        <begin position="511"/>
        <end position="543"/>
    </location>
</feature>
<organism evidence="3 4">
    <name type="scientific">Alternaria arborescens</name>
    <dbReference type="NCBI Taxonomy" id="156630"/>
    <lineage>
        <taxon>Eukaryota</taxon>
        <taxon>Fungi</taxon>
        <taxon>Dikarya</taxon>
        <taxon>Ascomycota</taxon>
        <taxon>Pezizomycotina</taxon>
        <taxon>Dothideomycetes</taxon>
        <taxon>Pleosporomycetidae</taxon>
        <taxon>Pleosporales</taxon>
        <taxon>Pleosporineae</taxon>
        <taxon>Pleosporaceae</taxon>
        <taxon>Alternaria</taxon>
        <taxon>Alternaria sect. Alternaria</taxon>
    </lineage>
</organism>
<feature type="compositionally biased region" description="Pro residues" evidence="2">
    <location>
        <begin position="185"/>
        <end position="198"/>
    </location>
</feature>
<comment type="caution">
    <text evidence="3">The sequence shown here is derived from an EMBL/GenBank/DDBJ whole genome shotgun (WGS) entry which is preliminary data.</text>
</comment>
<dbReference type="Proteomes" id="UP000293823">
    <property type="component" value="Unassembled WGS sequence"/>
</dbReference>
<proteinExistence type="predicted"/>
<evidence type="ECO:0000313" key="3">
    <source>
        <dbReference type="EMBL" id="RYO70374.1"/>
    </source>
</evidence>
<keyword evidence="1" id="KW-0175">Coiled coil</keyword>